<organism evidence="2 3">
    <name type="scientific">Cellulomonas aerilata</name>
    <dbReference type="NCBI Taxonomy" id="515326"/>
    <lineage>
        <taxon>Bacteria</taxon>
        <taxon>Bacillati</taxon>
        <taxon>Actinomycetota</taxon>
        <taxon>Actinomycetes</taxon>
        <taxon>Micrococcales</taxon>
        <taxon>Cellulomonadaceae</taxon>
        <taxon>Cellulomonas</taxon>
    </lineage>
</organism>
<comment type="caution">
    <text evidence="2">The sequence shown here is derived from an EMBL/GenBank/DDBJ whole genome shotgun (WGS) entry which is preliminary data.</text>
</comment>
<evidence type="ECO:0000256" key="1">
    <source>
        <dbReference type="ARBA" id="ARBA00022679"/>
    </source>
</evidence>
<dbReference type="SUPFAM" id="SSF53756">
    <property type="entry name" value="UDP-Glycosyltransferase/glycogen phosphorylase"/>
    <property type="match status" value="1"/>
</dbReference>
<gene>
    <name evidence="2" type="primary">cps1B</name>
    <name evidence="2" type="ORF">CAE01nite_22460</name>
</gene>
<dbReference type="Pfam" id="PF13692">
    <property type="entry name" value="Glyco_trans_1_4"/>
    <property type="match status" value="1"/>
</dbReference>
<dbReference type="GO" id="GO:0016757">
    <property type="term" value="F:glycosyltransferase activity"/>
    <property type="evidence" value="ECO:0007669"/>
    <property type="project" value="TreeGrafter"/>
</dbReference>
<dbReference type="AlphaFoldDB" id="A0A512DDH6"/>
<protein>
    <submittedName>
        <fullName evidence="2">Glycosyltransferase family 1 (GT1)</fullName>
    </submittedName>
</protein>
<sequence>MRVTFVLPGVALHPVGGYKVVYQYANHLVGAGHDVTVLHLRPDKPGDAGRHPLRRSALRAAYRLARSRRPTWFSLDRRIAVVNAATQSPRLVPGSDVIVATSVRTAHFVASVSSATSARGYYFLQHYEDFTAPAAVVDATWRLPLRKIAVAEWLAVRARELGVEAVVVPNAPDLGLFVRGEPIAARPHAVVAMVSDQVWKRTDLVADAMRTLAQASPGAQLLTFGTCTRPAVLPPEVRHVRTPTPAQLTALYQSARVFVCASDYEGFGLPVAEAMASGAAVVSTDNGGVRSFAGDTIVYAPVGDGRALAARTLELLADEDACTAKADAGHEKIMSYGLSEAASCFERCLADVA</sequence>
<dbReference type="Gene3D" id="3.40.50.2000">
    <property type="entry name" value="Glycogen Phosphorylase B"/>
    <property type="match status" value="1"/>
</dbReference>
<keyword evidence="3" id="KW-1185">Reference proteome</keyword>
<dbReference type="PANTHER" id="PTHR46401:SF2">
    <property type="entry name" value="GLYCOSYLTRANSFERASE WBBK-RELATED"/>
    <property type="match status" value="1"/>
</dbReference>
<reference evidence="2 3" key="1">
    <citation type="submission" date="2019-07" db="EMBL/GenBank/DDBJ databases">
        <title>Whole genome shotgun sequence of Cellulomonas aerilata NBRC 106308.</title>
        <authorList>
            <person name="Hosoyama A."/>
            <person name="Uohara A."/>
            <person name="Ohji S."/>
            <person name="Ichikawa N."/>
        </authorList>
    </citation>
    <scope>NUCLEOTIDE SEQUENCE [LARGE SCALE GENOMIC DNA]</scope>
    <source>
        <strain evidence="2 3">NBRC 106308</strain>
    </source>
</reference>
<dbReference type="PANTHER" id="PTHR46401">
    <property type="entry name" value="GLYCOSYLTRANSFERASE WBBK-RELATED"/>
    <property type="match status" value="1"/>
</dbReference>
<accession>A0A512DDH6</accession>
<dbReference type="GO" id="GO:0009103">
    <property type="term" value="P:lipopolysaccharide biosynthetic process"/>
    <property type="evidence" value="ECO:0007669"/>
    <property type="project" value="TreeGrafter"/>
</dbReference>
<dbReference type="CDD" id="cd03801">
    <property type="entry name" value="GT4_PimA-like"/>
    <property type="match status" value="1"/>
</dbReference>
<dbReference type="Gene3D" id="3.40.50.11090">
    <property type="match status" value="1"/>
</dbReference>
<evidence type="ECO:0000313" key="3">
    <source>
        <dbReference type="Proteomes" id="UP000321181"/>
    </source>
</evidence>
<dbReference type="Proteomes" id="UP000321181">
    <property type="component" value="Unassembled WGS sequence"/>
</dbReference>
<name>A0A512DDH6_9CELL</name>
<proteinExistence type="predicted"/>
<keyword evidence="1 2" id="KW-0808">Transferase</keyword>
<evidence type="ECO:0000313" key="2">
    <source>
        <dbReference type="EMBL" id="GEO34521.1"/>
    </source>
</evidence>
<dbReference type="EMBL" id="BJYY01000014">
    <property type="protein sequence ID" value="GEO34521.1"/>
    <property type="molecule type" value="Genomic_DNA"/>
</dbReference>